<dbReference type="HOGENOM" id="CLU_1727570_0_0_4"/>
<sequence>MTDAFVSDRPTFASSPKRNRPPAQACRQQHTFLPGTHHPFLHHAALTHPLIAAPQLHAMAGADQHRLVEFHGRVAARPRTLEAKPARAVGYIQDELSRVLGLTRRLVARQTHAIAAHHAHVEHARPASSPLASPLRSTGGEPAAGPARKSA</sequence>
<evidence type="ECO:0000313" key="2">
    <source>
        <dbReference type="EMBL" id="CAI06390.1"/>
    </source>
</evidence>
<accession>Q5P8G9</accession>
<dbReference type="Proteomes" id="UP000006552">
    <property type="component" value="Chromosome"/>
</dbReference>
<proteinExistence type="predicted"/>
<feature type="region of interest" description="Disordered" evidence="1">
    <location>
        <begin position="118"/>
        <end position="151"/>
    </location>
</feature>
<evidence type="ECO:0000256" key="1">
    <source>
        <dbReference type="SAM" id="MobiDB-lite"/>
    </source>
</evidence>
<keyword evidence="3" id="KW-1185">Reference proteome</keyword>
<dbReference type="EMBL" id="CR555306">
    <property type="protein sequence ID" value="CAI06390.1"/>
    <property type="molecule type" value="Genomic_DNA"/>
</dbReference>
<feature type="compositionally biased region" description="Low complexity" evidence="1">
    <location>
        <begin position="126"/>
        <end position="137"/>
    </location>
</feature>
<gene>
    <name evidence="2" type="ORF">ebA522</name>
</gene>
<name>Q5P8G9_AROAE</name>
<organism evidence="2 3">
    <name type="scientific">Aromatoleum aromaticum (strain DSM 19018 / LMG 30748 / EbN1)</name>
    <name type="common">Azoarcus sp. (strain EbN1)</name>
    <dbReference type="NCBI Taxonomy" id="76114"/>
    <lineage>
        <taxon>Bacteria</taxon>
        <taxon>Pseudomonadati</taxon>
        <taxon>Pseudomonadota</taxon>
        <taxon>Betaproteobacteria</taxon>
        <taxon>Rhodocyclales</taxon>
        <taxon>Rhodocyclaceae</taxon>
        <taxon>Aromatoleum</taxon>
    </lineage>
</organism>
<dbReference type="AlphaFoldDB" id="Q5P8G9"/>
<feature type="region of interest" description="Disordered" evidence="1">
    <location>
        <begin position="1"/>
        <end position="23"/>
    </location>
</feature>
<dbReference type="KEGG" id="eba:ebA522"/>
<evidence type="ECO:0000313" key="3">
    <source>
        <dbReference type="Proteomes" id="UP000006552"/>
    </source>
</evidence>
<protein>
    <submittedName>
        <fullName evidence="2">Uncharacterized protein</fullName>
    </submittedName>
</protein>
<reference evidence="2 3" key="1">
    <citation type="journal article" date="2005" name="Arch. Microbiol.">
        <title>The genome sequence of an anaerobic aromatic-degrading denitrifying bacterium, strain EbN1.</title>
        <authorList>
            <person name="Rabus R."/>
            <person name="Kube M."/>
            <person name="Heider J."/>
            <person name="Beck A."/>
            <person name="Heitmann K."/>
            <person name="Widdel F."/>
            <person name="Reinhardt R."/>
        </authorList>
    </citation>
    <scope>NUCLEOTIDE SEQUENCE [LARGE SCALE GENOMIC DNA]</scope>
    <source>
        <strain evidence="2 3">EbN1</strain>
    </source>
</reference>